<gene>
    <name evidence="1" type="ORF">GCM10011400_11030</name>
</gene>
<dbReference type="InterPro" id="IPR044855">
    <property type="entry name" value="CoA-Trfase_III_dom3_sf"/>
</dbReference>
<reference evidence="2" key="1">
    <citation type="journal article" date="2019" name="Int. J. Syst. Evol. Microbiol.">
        <title>The Global Catalogue of Microorganisms (GCM) 10K type strain sequencing project: providing services to taxonomists for standard genome sequencing and annotation.</title>
        <authorList>
            <consortium name="The Broad Institute Genomics Platform"/>
            <consortium name="The Broad Institute Genome Sequencing Center for Infectious Disease"/>
            <person name="Wu L."/>
            <person name="Ma J."/>
        </authorList>
    </citation>
    <scope>NUCLEOTIDE SEQUENCE [LARGE SCALE GENOMIC DNA]</scope>
    <source>
        <strain evidence="2">CGMCC 1.15103</strain>
    </source>
</reference>
<proteinExistence type="predicted"/>
<evidence type="ECO:0000313" key="2">
    <source>
        <dbReference type="Proteomes" id="UP000602004"/>
    </source>
</evidence>
<evidence type="ECO:0000313" key="1">
    <source>
        <dbReference type="EMBL" id="GGC26395.1"/>
    </source>
</evidence>
<dbReference type="SUPFAM" id="SSF89796">
    <property type="entry name" value="CoA-transferase family III (CaiB/BaiF)"/>
    <property type="match status" value="1"/>
</dbReference>
<evidence type="ECO:0008006" key="3">
    <source>
        <dbReference type="Google" id="ProtNLM"/>
    </source>
</evidence>
<accession>A0ABQ1LT94</accession>
<name>A0ABQ1LT94_9BURK</name>
<dbReference type="InterPro" id="IPR023606">
    <property type="entry name" value="CoA-Trfase_III_dom_1_sf"/>
</dbReference>
<dbReference type="Pfam" id="PF02515">
    <property type="entry name" value="CoA_transf_3"/>
    <property type="match status" value="1"/>
</dbReference>
<organism evidence="1 2">
    <name type="scientific">Paraburkholderia caffeinilytica</name>
    <dbReference type="NCBI Taxonomy" id="1761016"/>
    <lineage>
        <taxon>Bacteria</taxon>
        <taxon>Pseudomonadati</taxon>
        <taxon>Pseudomonadota</taxon>
        <taxon>Betaproteobacteria</taxon>
        <taxon>Burkholderiales</taxon>
        <taxon>Burkholderiaceae</taxon>
        <taxon>Paraburkholderia</taxon>
    </lineage>
</organism>
<dbReference type="Proteomes" id="UP000602004">
    <property type="component" value="Unassembled WGS sequence"/>
</dbReference>
<dbReference type="Gene3D" id="3.40.50.10540">
    <property type="entry name" value="Crotonobetainyl-coa:carnitine coa-transferase, domain 1"/>
    <property type="match status" value="1"/>
</dbReference>
<protein>
    <recommendedName>
        <fullName evidence="3">2-methylfumaryl-CoA isomerase</fullName>
    </recommendedName>
</protein>
<dbReference type="Gene3D" id="3.30.1540.10">
    <property type="entry name" value="formyl-coa transferase, domain 3"/>
    <property type="match status" value="1"/>
</dbReference>
<dbReference type="InterPro" id="IPR003673">
    <property type="entry name" value="CoA-Trfase_fam_III"/>
</dbReference>
<dbReference type="EMBL" id="BMHL01000002">
    <property type="protein sequence ID" value="GGC26395.1"/>
    <property type="molecule type" value="Genomic_DNA"/>
</dbReference>
<sequence length="138" mass="14876">MVAATGVDLATEGGRFQARHAIAAVLEPWFAGRTVAEIGERFDGSGVLWGVYRDFQQLIEEDWRCSNDNPMFAPVDQPGVGRVLTPRVSLSFAETPAPAPSVAPMLGENTGDVPGRLLGLTPERVNDLTARGIVERMI</sequence>
<keyword evidence="2" id="KW-1185">Reference proteome</keyword>
<comment type="caution">
    <text evidence="1">The sequence shown here is derived from an EMBL/GenBank/DDBJ whole genome shotgun (WGS) entry which is preliminary data.</text>
</comment>